<protein>
    <submittedName>
        <fullName evidence="2">Uncharacterized protein</fullName>
    </submittedName>
</protein>
<feature type="region of interest" description="Disordered" evidence="1">
    <location>
        <begin position="159"/>
        <end position="180"/>
    </location>
</feature>
<proteinExistence type="predicted"/>
<evidence type="ECO:0000256" key="1">
    <source>
        <dbReference type="SAM" id="MobiDB-lite"/>
    </source>
</evidence>
<gene>
    <name evidence="2" type="ORF">AVEN_59234_1</name>
</gene>
<evidence type="ECO:0000313" key="2">
    <source>
        <dbReference type="EMBL" id="GBM09254.1"/>
    </source>
</evidence>
<sequence>MALPKTSSRGIHTPHVQYAAEELRNPCTSSLQCIMQSAANHPNRSFTNDPFHSNDMMAPRTIPFLAHPFRQVIHDRSIQRNPSTTNHTDTLSPPSPISSVKQRTPSFPLRDDKTVRASPKGPSRSDGHPFPGGLHRPGALSASLPNKSSYLNHRMSQRGAFSGEGETSSPSPHPVPLGRRPSWFLLSQQQQMLDHPQSLFGEKGKAKTVRACVGEIRLAGGLEME</sequence>
<evidence type="ECO:0000313" key="3">
    <source>
        <dbReference type="Proteomes" id="UP000499080"/>
    </source>
</evidence>
<dbReference type="EMBL" id="BGPR01000267">
    <property type="protein sequence ID" value="GBM09254.1"/>
    <property type="molecule type" value="Genomic_DNA"/>
</dbReference>
<dbReference type="Proteomes" id="UP000499080">
    <property type="component" value="Unassembled WGS sequence"/>
</dbReference>
<reference evidence="2 3" key="1">
    <citation type="journal article" date="2019" name="Sci. Rep.">
        <title>Orb-weaving spider Araneus ventricosus genome elucidates the spidroin gene catalogue.</title>
        <authorList>
            <person name="Kono N."/>
            <person name="Nakamura H."/>
            <person name="Ohtoshi R."/>
            <person name="Moran D.A.P."/>
            <person name="Shinohara A."/>
            <person name="Yoshida Y."/>
            <person name="Fujiwara M."/>
            <person name="Mori M."/>
            <person name="Tomita M."/>
            <person name="Arakawa K."/>
        </authorList>
    </citation>
    <scope>NUCLEOTIDE SEQUENCE [LARGE SCALE GENOMIC DNA]</scope>
</reference>
<organism evidence="2 3">
    <name type="scientific">Araneus ventricosus</name>
    <name type="common">Orbweaver spider</name>
    <name type="synonym">Epeira ventricosa</name>
    <dbReference type="NCBI Taxonomy" id="182803"/>
    <lineage>
        <taxon>Eukaryota</taxon>
        <taxon>Metazoa</taxon>
        <taxon>Ecdysozoa</taxon>
        <taxon>Arthropoda</taxon>
        <taxon>Chelicerata</taxon>
        <taxon>Arachnida</taxon>
        <taxon>Araneae</taxon>
        <taxon>Araneomorphae</taxon>
        <taxon>Entelegynae</taxon>
        <taxon>Araneoidea</taxon>
        <taxon>Araneidae</taxon>
        <taxon>Araneus</taxon>
    </lineage>
</organism>
<feature type="region of interest" description="Disordered" evidence="1">
    <location>
        <begin position="76"/>
        <end position="146"/>
    </location>
</feature>
<keyword evidence="3" id="KW-1185">Reference proteome</keyword>
<accession>A0A4Y2CZV8</accession>
<name>A0A4Y2CZV8_ARAVE</name>
<comment type="caution">
    <text evidence="2">The sequence shown here is derived from an EMBL/GenBank/DDBJ whole genome shotgun (WGS) entry which is preliminary data.</text>
</comment>
<feature type="compositionally biased region" description="Polar residues" evidence="1">
    <location>
        <begin position="79"/>
        <end position="105"/>
    </location>
</feature>
<dbReference type="AlphaFoldDB" id="A0A4Y2CZV8"/>